<dbReference type="EMBL" id="KB445563">
    <property type="protein sequence ID" value="EMC91764.1"/>
    <property type="molecule type" value="Genomic_DNA"/>
</dbReference>
<dbReference type="Proteomes" id="UP000011761">
    <property type="component" value="Unassembled WGS sequence"/>
</dbReference>
<dbReference type="KEGG" id="bcom:BAUCODRAFT_304132"/>
<dbReference type="RefSeq" id="XP_007681208.1">
    <property type="nucleotide sequence ID" value="XM_007683018.1"/>
</dbReference>
<dbReference type="HOGENOM" id="CLU_1396060_0_0_1"/>
<protein>
    <submittedName>
        <fullName evidence="1">Uncharacterized protein</fullName>
    </submittedName>
</protein>
<keyword evidence="2" id="KW-1185">Reference proteome</keyword>
<sequence>MGSCWMFACQSIRHIGNCKHEYFHHRLRNVTEWAIKTPREPFPANMAITGLSLRLPGHLERVFCQILRIRWPLKLLHEIYNASRAVVEAVEMSISKHSVIISAMESTHISMTDSANTPFTSPLPTRSLSLSSPPFPLFPPRAPPLPELLIRPVMPAVATNKITNVKSMATIRKTSPAIVAMRLLLPFSSRRFQAH</sequence>
<evidence type="ECO:0000313" key="1">
    <source>
        <dbReference type="EMBL" id="EMC91764.1"/>
    </source>
</evidence>
<dbReference type="GeneID" id="19111221"/>
<gene>
    <name evidence="1" type="ORF">BAUCODRAFT_304132</name>
</gene>
<evidence type="ECO:0000313" key="2">
    <source>
        <dbReference type="Proteomes" id="UP000011761"/>
    </source>
</evidence>
<name>M2MYM3_BAUPA</name>
<accession>M2MYM3</accession>
<organism evidence="1 2">
    <name type="scientific">Baudoinia panamericana (strain UAMH 10762)</name>
    <name type="common">Angels' share fungus</name>
    <name type="synonym">Baudoinia compniacensis (strain UAMH 10762)</name>
    <dbReference type="NCBI Taxonomy" id="717646"/>
    <lineage>
        <taxon>Eukaryota</taxon>
        <taxon>Fungi</taxon>
        <taxon>Dikarya</taxon>
        <taxon>Ascomycota</taxon>
        <taxon>Pezizomycotina</taxon>
        <taxon>Dothideomycetes</taxon>
        <taxon>Dothideomycetidae</taxon>
        <taxon>Mycosphaerellales</taxon>
        <taxon>Teratosphaeriaceae</taxon>
        <taxon>Baudoinia</taxon>
    </lineage>
</organism>
<reference evidence="1 2" key="1">
    <citation type="journal article" date="2012" name="PLoS Pathog.">
        <title>Diverse lifestyles and strategies of plant pathogenesis encoded in the genomes of eighteen Dothideomycetes fungi.</title>
        <authorList>
            <person name="Ohm R.A."/>
            <person name="Feau N."/>
            <person name="Henrissat B."/>
            <person name="Schoch C.L."/>
            <person name="Horwitz B.A."/>
            <person name="Barry K.W."/>
            <person name="Condon B.J."/>
            <person name="Copeland A.C."/>
            <person name="Dhillon B."/>
            <person name="Glaser F."/>
            <person name="Hesse C.N."/>
            <person name="Kosti I."/>
            <person name="LaButti K."/>
            <person name="Lindquist E.A."/>
            <person name="Lucas S."/>
            <person name="Salamov A.A."/>
            <person name="Bradshaw R.E."/>
            <person name="Ciuffetti L."/>
            <person name="Hamelin R.C."/>
            <person name="Kema G.H.J."/>
            <person name="Lawrence C."/>
            <person name="Scott J.A."/>
            <person name="Spatafora J.W."/>
            <person name="Turgeon B.G."/>
            <person name="de Wit P.J.G.M."/>
            <person name="Zhong S."/>
            <person name="Goodwin S.B."/>
            <person name="Grigoriev I.V."/>
        </authorList>
    </citation>
    <scope>NUCLEOTIDE SEQUENCE [LARGE SCALE GENOMIC DNA]</scope>
    <source>
        <strain evidence="1 2">UAMH 10762</strain>
    </source>
</reference>
<proteinExistence type="predicted"/>
<dbReference type="AlphaFoldDB" id="M2MYM3"/>